<evidence type="ECO:0000313" key="4">
    <source>
        <dbReference type="EMBL" id="RUS68601.1"/>
    </source>
</evidence>
<dbReference type="GO" id="GO:0016020">
    <property type="term" value="C:membrane"/>
    <property type="evidence" value="ECO:0007669"/>
    <property type="project" value="InterPro"/>
</dbReference>
<protein>
    <recommendedName>
        <fullName evidence="3">Piezo TM1-24 domain-containing protein</fullName>
    </recommendedName>
</protein>
<feature type="transmembrane region" description="Helical" evidence="2">
    <location>
        <begin position="6"/>
        <end position="28"/>
    </location>
</feature>
<organism evidence="4 5">
    <name type="scientific">Elysia chlorotica</name>
    <name type="common">Eastern emerald elysia</name>
    <name type="synonym">Sea slug</name>
    <dbReference type="NCBI Taxonomy" id="188477"/>
    <lineage>
        <taxon>Eukaryota</taxon>
        <taxon>Metazoa</taxon>
        <taxon>Spiralia</taxon>
        <taxon>Lophotrochozoa</taxon>
        <taxon>Mollusca</taxon>
        <taxon>Gastropoda</taxon>
        <taxon>Heterobranchia</taxon>
        <taxon>Euthyneura</taxon>
        <taxon>Panpulmonata</taxon>
        <taxon>Sacoglossa</taxon>
        <taxon>Placobranchoidea</taxon>
        <taxon>Plakobranchidae</taxon>
        <taxon>Elysia</taxon>
    </lineage>
</organism>
<feature type="transmembrane region" description="Helical" evidence="2">
    <location>
        <begin position="93"/>
        <end position="114"/>
    </location>
</feature>
<dbReference type="InterPro" id="IPR027272">
    <property type="entry name" value="Piezo"/>
</dbReference>
<dbReference type="Pfam" id="PF24871">
    <property type="entry name" value="Piezo_TM1-24"/>
    <property type="match status" value="1"/>
</dbReference>
<reference evidence="4 5" key="1">
    <citation type="submission" date="2019-01" db="EMBL/GenBank/DDBJ databases">
        <title>A draft genome assembly of the solar-powered sea slug Elysia chlorotica.</title>
        <authorList>
            <person name="Cai H."/>
            <person name="Li Q."/>
            <person name="Fang X."/>
            <person name="Li J."/>
            <person name="Curtis N.E."/>
            <person name="Altenburger A."/>
            <person name="Shibata T."/>
            <person name="Feng M."/>
            <person name="Maeda T."/>
            <person name="Schwartz J.A."/>
            <person name="Shigenobu S."/>
            <person name="Lundholm N."/>
            <person name="Nishiyama T."/>
            <person name="Yang H."/>
            <person name="Hasebe M."/>
            <person name="Li S."/>
            <person name="Pierce S.K."/>
            <person name="Wang J."/>
        </authorList>
    </citation>
    <scope>NUCLEOTIDE SEQUENCE [LARGE SCALE GENOMIC DNA]</scope>
    <source>
        <strain evidence="4">EC2010</strain>
        <tissue evidence="4">Whole organism of an adult</tissue>
    </source>
</reference>
<keyword evidence="2" id="KW-0812">Transmembrane</keyword>
<evidence type="ECO:0000313" key="5">
    <source>
        <dbReference type="Proteomes" id="UP000271974"/>
    </source>
</evidence>
<keyword evidence="2" id="KW-1133">Transmembrane helix</keyword>
<dbReference type="OrthoDB" id="303066at2759"/>
<dbReference type="GO" id="GO:0008381">
    <property type="term" value="F:mechanosensitive monoatomic ion channel activity"/>
    <property type="evidence" value="ECO:0007669"/>
    <property type="project" value="InterPro"/>
</dbReference>
<evidence type="ECO:0000256" key="2">
    <source>
        <dbReference type="SAM" id="Phobius"/>
    </source>
</evidence>
<gene>
    <name evidence="4" type="ORF">EGW08_023637</name>
</gene>
<dbReference type="InterPro" id="IPR056769">
    <property type="entry name" value="Piezo_TM1-24"/>
</dbReference>
<feature type="non-terminal residue" evidence="4">
    <location>
        <position position="311"/>
    </location>
</feature>
<comment type="caution">
    <text evidence="4">The sequence shown here is derived from an EMBL/GenBank/DDBJ whole genome shotgun (WGS) entry which is preliminary data.</text>
</comment>
<name>A0A3S1GYC3_ELYCH</name>
<keyword evidence="5" id="KW-1185">Reference proteome</keyword>
<sequence length="311" mass="36220">MMVIIALQHVFIYKIIYMFFFLIFAFIFQINFRIWRAINYTFWWLVIVYSMAVLIVIYTFQFEEFNKYWTSRIGISDEMLEDIGLIKYDTAGLFMNLLSPTCFLVFVILQVRYFHQPFLKLSDPDRFKNRDSVNSPNARSDDESNPNIITEDEEEHSPAGTVNNGQTSSGKWKNLLKKTIINASNVWNRIDIFLWRLGEIHIFKLVVIIIMVAALQDITALTAVYVLILATFLPFCGLRLLLSTLALFWSTVIILAKMIFQLRLVDTEIWKTQCDESKNGTSNITEQNNAIWFGLKKLNVTGESISHYVQV</sequence>
<proteinExistence type="predicted"/>
<dbReference type="EMBL" id="RQTK01002242">
    <property type="protein sequence ID" value="RUS68601.1"/>
    <property type="molecule type" value="Genomic_DNA"/>
</dbReference>
<keyword evidence="2" id="KW-0472">Membrane</keyword>
<evidence type="ECO:0000259" key="3">
    <source>
        <dbReference type="Pfam" id="PF24871"/>
    </source>
</evidence>
<dbReference type="AlphaFoldDB" id="A0A3S1GYC3"/>
<feature type="transmembrane region" description="Helical" evidence="2">
    <location>
        <begin position="40"/>
        <end position="60"/>
    </location>
</feature>
<dbReference type="Proteomes" id="UP000271974">
    <property type="component" value="Unassembled WGS sequence"/>
</dbReference>
<evidence type="ECO:0000256" key="1">
    <source>
        <dbReference type="SAM" id="MobiDB-lite"/>
    </source>
</evidence>
<feature type="region of interest" description="Disordered" evidence="1">
    <location>
        <begin position="129"/>
        <end position="169"/>
    </location>
</feature>
<feature type="transmembrane region" description="Helical" evidence="2">
    <location>
        <begin position="240"/>
        <end position="260"/>
    </location>
</feature>
<feature type="domain" description="Piezo TM1-24" evidence="3">
    <location>
        <begin position="2"/>
        <end position="120"/>
    </location>
</feature>
<dbReference type="PANTHER" id="PTHR47049">
    <property type="entry name" value="PIEZO-TYPE MECHANOSENSITIVE ION CHANNEL HOMOLOG"/>
    <property type="match status" value="1"/>
</dbReference>
<dbReference type="PANTHER" id="PTHR47049:SF2">
    <property type="entry name" value="PIEZO-TYPE MECHANOSENSITIVE ION CHANNEL HOMOLOG"/>
    <property type="match status" value="1"/>
</dbReference>
<dbReference type="STRING" id="188477.A0A3S1GYC3"/>
<feature type="compositionally biased region" description="Polar residues" evidence="1">
    <location>
        <begin position="160"/>
        <end position="169"/>
    </location>
</feature>
<accession>A0A3S1GYC3</accession>